<gene>
    <name evidence="2" type="ORF">FD14_GL001774</name>
</gene>
<dbReference type="OrthoDB" id="67353at2"/>
<dbReference type="CDD" id="cd04301">
    <property type="entry name" value="NAT_SF"/>
    <property type="match status" value="1"/>
</dbReference>
<dbReference type="PATRIC" id="fig|1423804.4.peg.1922"/>
<dbReference type="PANTHER" id="PTHR43305:SF1">
    <property type="entry name" value="FAMILY N-ACETYLTRANSFERASE, PUTATIVE (AFU_ORTHOLOGUE AFUA_2G01380)-RELATED"/>
    <property type="match status" value="1"/>
</dbReference>
<keyword evidence="2" id="KW-0808">Transferase</keyword>
<accession>A0A0R2ERH8</accession>
<dbReference type="EMBL" id="AYZM01000141">
    <property type="protein sequence ID" value="KRN18978.1"/>
    <property type="molecule type" value="Genomic_DNA"/>
</dbReference>
<dbReference type="InterPro" id="IPR000182">
    <property type="entry name" value="GNAT_dom"/>
</dbReference>
<dbReference type="Pfam" id="PF00583">
    <property type="entry name" value="Acetyltransf_1"/>
    <property type="match status" value="1"/>
</dbReference>
<protein>
    <submittedName>
        <fullName evidence="2">Acetyltransferase</fullName>
    </submittedName>
</protein>
<evidence type="ECO:0000259" key="1">
    <source>
        <dbReference type="PROSITE" id="PS51186"/>
    </source>
</evidence>
<dbReference type="Proteomes" id="UP000051442">
    <property type="component" value="Unassembled WGS sequence"/>
</dbReference>
<dbReference type="AlphaFoldDB" id="A0A0R2ERH8"/>
<organism evidence="2 3">
    <name type="scientific">Secundilactobacillus similis DSM 23365 = JCM 2765</name>
    <dbReference type="NCBI Taxonomy" id="1423804"/>
    <lineage>
        <taxon>Bacteria</taxon>
        <taxon>Bacillati</taxon>
        <taxon>Bacillota</taxon>
        <taxon>Bacilli</taxon>
        <taxon>Lactobacillales</taxon>
        <taxon>Lactobacillaceae</taxon>
        <taxon>Secundilactobacillus</taxon>
    </lineage>
</organism>
<proteinExistence type="predicted"/>
<comment type="caution">
    <text evidence="2">The sequence shown here is derived from an EMBL/GenBank/DDBJ whole genome shotgun (WGS) entry which is preliminary data.</text>
</comment>
<dbReference type="SUPFAM" id="SSF55729">
    <property type="entry name" value="Acyl-CoA N-acyltransferases (Nat)"/>
    <property type="match status" value="1"/>
</dbReference>
<dbReference type="GO" id="GO:0016747">
    <property type="term" value="F:acyltransferase activity, transferring groups other than amino-acyl groups"/>
    <property type="evidence" value="ECO:0007669"/>
    <property type="project" value="InterPro"/>
</dbReference>
<dbReference type="RefSeq" id="WP_054737023.1">
    <property type="nucleotide sequence ID" value="NZ_AYZM01000141.1"/>
</dbReference>
<dbReference type="PANTHER" id="PTHR43305">
    <property type="entry name" value="FAMILY N-ACETYLTRANSFERASE, PUTATIVE (AFU_ORTHOLOGUE AFUA_2G01380)-RELATED"/>
    <property type="match status" value="1"/>
</dbReference>
<sequence>MVQVTYQLATEPETFATAKQLILDYSASLELDLSFQHFDDELKRLAIEYAAPHGALILARVDGKPAGVIAVHQFADSIAEMKRLYVNPAYRQLGIGHQLVMRLLKVAKQLGYQAIRLDTLPTMKGAQKLYASVGFKPIEAYRFNPVAGTVFLECQL</sequence>
<reference evidence="2 3" key="1">
    <citation type="journal article" date="2015" name="Genome Announc.">
        <title>Expanding the biotechnology potential of lactobacilli through comparative genomics of 213 strains and associated genera.</title>
        <authorList>
            <person name="Sun Z."/>
            <person name="Harris H.M."/>
            <person name="McCann A."/>
            <person name="Guo C."/>
            <person name="Argimon S."/>
            <person name="Zhang W."/>
            <person name="Yang X."/>
            <person name="Jeffery I.B."/>
            <person name="Cooney J.C."/>
            <person name="Kagawa T.F."/>
            <person name="Liu W."/>
            <person name="Song Y."/>
            <person name="Salvetti E."/>
            <person name="Wrobel A."/>
            <person name="Rasinkangas P."/>
            <person name="Parkhill J."/>
            <person name="Rea M.C."/>
            <person name="O'Sullivan O."/>
            <person name="Ritari J."/>
            <person name="Douillard F.P."/>
            <person name="Paul Ross R."/>
            <person name="Yang R."/>
            <person name="Briner A.E."/>
            <person name="Felis G.E."/>
            <person name="de Vos W.M."/>
            <person name="Barrangou R."/>
            <person name="Klaenhammer T.R."/>
            <person name="Caufield P.W."/>
            <person name="Cui Y."/>
            <person name="Zhang H."/>
            <person name="O'Toole P.W."/>
        </authorList>
    </citation>
    <scope>NUCLEOTIDE SEQUENCE [LARGE SCALE GENOMIC DNA]</scope>
    <source>
        <strain evidence="2 3">DSM 23365</strain>
    </source>
</reference>
<feature type="domain" description="N-acetyltransferase" evidence="1">
    <location>
        <begin position="4"/>
        <end position="156"/>
    </location>
</feature>
<dbReference type="Gene3D" id="3.40.630.30">
    <property type="match status" value="1"/>
</dbReference>
<evidence type="ECO:0000313" key="3">
    <source>
        <dbReference type="Proteomes" id="UP000051442"/>
    </source>
</evidence>
<dbReference type="PROSITE" id="PS51186">
    <property type="entry name" value="GNAT"/>
    <property type="match status" value="1"/>
</dbReference>
<keyword evidence="3" id="KW-1185">Reference proteome</keyword>
<dbReference type="InterPro" id="IPR052777">
    <property type="entry name" value="Acetyltransferase_Enz"/>
</dbReference>
<evidence type="ECO:0000313" key="2">
    <source>
        <dbReference type="EMBL" id="KRN18978.1"/>
    </source>
</evidence>
<dbReference type="InterPro" id="IPR016181">
    <property type="entry name" value="Acyl_CoA_acyltransferase"/>
</dbReference>
<name>A0A0R2ERH8_9LACO</name>